<keyword evidence="3 7" id="KW-0812">Transmembrane</keyword>
<dbReference type="InterPro" id="IPR058533">
    <property type="entry name" value="Cation_efflux_TM"/>
</dbReference>
<accession>A0ABN9SGM6</accession>
<feature type="domain" description="Cation efflux protein transmembrane" evidence="8">
    <location>
        <begin position="59"/>
        <end position="152"/>
    </location>
</feature>
<evidence type="ECO:0000313" key="10">
    <source>
        <dbReference type="Proteomes" id="UP001189429"/>
    </source>
</evidence>
<keyword evidence="2" id="KW-0813">Transport</keyword>
<dbReference type="SUPFAM" id="SSF161111">
    <property type="entry name" value="Cation efflux protein transmembrane domain-like"/>
    <property type="match status" value="1"/>
</dbReference>
<feature type="region of interest" description="Disordered" evidence="6">
    <location>
        <begin position="1"/>
        <end position="32"/>
    </location>
</feature>
<dbReference type="EMBL" id="CAUYUJ010010999">
    <property type="protein sequence ID" value="CAK0830692.1"/>
    <property type="molecule type" value="Genomic_DNA"/>
</dbReference>
<comment type="subcellular location">
    <subcellularLocation>
        <location evidence="1">Membrane</location>
        <topology evidence="1">Multi-pass membrane protein</topology>
    </subcellularLocation>
</comment>
<organism evidence="9 10">
    <name type="scientific">Prorocentrum cordatum</name>
    <dbReference type="NCBI Taxonomy" id="2364126"/>
    <lineage>
        <taxon>Eukaryota</taxon>
        <taxon>Sar</taxon>
        <taxon>Alveolata</taxon>
        <taxon>Dinophyceae</taxon>
        <taxon>Prorocentrales</taxon>
        <taxon>Prorocentraceae</taxon>
        <taxon>Prorocentrum</taxon>
    </lineage>
</organism>
<name>A0ABN9SGM6_9DINO</name>
<evidence type="ECO:0000256" key="6">
    <source>
        <dbReference type="SAM" id="MobiDB-lite"/>
    </source>
</evidence>
<proteinExistence type="predicted"/>
<evidence type="ECO:0000256" key="2">
    <source>
        <dbReference type="ARBA" id="ARBA00022448"/>
    </source>
</evidence>
<keyword evidence="5 7" id="KW-0472">Membrane</keyword>
<feature type="transmembrane region" description="Helical" evidence="7">
    <location>
        <begin position="200"/>
        <end position="219"/>
    </location>
</feature>
<evidence type="ECO:0000313" key="9">
    <source>
        <dbReference type="EMBL" id="CAK0830692.1"/>
    </source>
</evidence>
<evidence type="ECO:0000256" key="4">
    <source>
        <dbReference type="ARBA" id="ARBA00022989"/>
    </source>
</evidence>
<keyword evidence="4 7" id="KW-1133">Transmembrane helix</keyword>
<feature type="non-terminal residue" evidence="9">
    <location>
        <position position="1"/>
    </location>
</feature>
<reference evidence="9" key="1">
    <citation type="submission" date="2023-10" db="EMBL/GenBank/DDBJ databases">
        <authorList>
            <person name="Chen Y."/>
            <person name="Shah S."/>
            <person name="Dougan E. K."/>
            <person name="Thang M."/>
            <person name="Chan C."/>
        </authorList>
    </citation>
    <scope>NUCLEOTIDE SEQUENCE [LARGE SCALE GENOMIC DNA]</scope>
</reference>
<dbReference type="Pfam" id="PF01545">
    <property type="entry name" value="Cation_efflux"/>
    <property type="match status" value="1"/>
</dbReference>
<evidence type="ECO:0000256" key="7">
    <source>
        <dbReference type="SAM" id="Phobius"/>
    </source>
</evidence>
<dbReference type="InterPro" id="IPR027469">
    <property type="entry name" value="Cation_efflux_TMD_sf"/>
</dbReference>
<evidence type="ECO:0000256" key="5">
    <source>
        <dbReference type="ARBA" id="ARBA00023136"/>
    </source>
</evidence>
<feature type="transmembrane region" description="Helical" evidence="7">
    <location>
        <begin position="117"/>
        <end position="138"/>
    </location>
</feature>
<dbReference type="PANTHER" id="PTHR43840">
    <property type="entry name" value="MITOCHONDRIAL METAL TRANSPORTER 1-RELATED"/>
    <property type="match status" value="1"/>
</dbReference>
<sequence length="306" mass="32419">NTYGGQAERGGAKRESGSGETGAPRGARALPESGVPRACPGMSAAEGLAVGLSLWVGGAGLAACKLAAYVATGSPLVRASMFDSLGDVFSSVIMQITQRKIADTRDARRYPLGKHRFESLGVLFFCAFMTATMTNMIIDSLQTLLSPPEDAGPGAGDALRRLLEENPRLRWGYLPWSRPSVDALVAQYGGGEEEESEQSLATVLMVACVLVKLLCFAYCKAVAQRTQSGVVAALADDHRNDAVSNPGPRNRFGEVVRLPSPLLLRSPPLCSPPPRPPTSALARPCSHCHARALLRGLLSPHVFSQP</sequence>
<dbReference type="InterPro" id="IPR050291">
    <property type="entry name" value="CDF_Transporter"/>
</dbReference>
<dbReference type="Proteomes" id="UP001189429">
    <property type="component" value="Unassembled WGS sequence"/>
</dbReference>
<comment type="caution">
    <text evidence="9">The sequence shown here is derived from an EMBL/GenBank/DDBJ whole genome shotgun (WGS) entry which is preliminary data.</text>
</comment>
<evidence type="ECO:0000256" key="3">
    <source>
        <dbReference type="ARBA" id="ARBA00022692"/>
    </source>
</evidence>
<dbReference type="PANTHER" id="PTHR43840:SF13">
    <property type="entry name" value="CATION EFFLUX PROTEIN CYTOPLASMIC DOMAIN-CONTAINING PROTEIN"/>
    <property type="match status" value="1"/>
</dbReference>
<gene>
    <name evidence="9" type="ORF">PCOR1329_LOCUS29261</name>
</gene>
<evidence type="ECO:0000259" key="8">
    <source>
        <dbReference type="Pfam" id="PF01545"/>
    </source>
</evidence>
<evidence type="ECO:0000256" key="1">
    <source>
        <dbReference type="ARBA" id="ARBA00004141"/>
    </source>
</evidence>
<dbReference type="Gene3D" id="1.20.1510.10">
    <property type="entry name" value="Cation efflux protein transmembrane domain"/>
    <property type="match status" value="1"/>
</dbReference>
<keyword evidence="10" id="KW-1185">Reference proteome</keyword>
<protein>
    <recommendedName>
        <fullName evidence="8">Cation efflux protein transmembrane domain-containing protein</fullName>
    </recommendedName>
</protein>